<keyword evidence="1" id="KW-0472">Membrane</keyword>
<protein>
    <submittedName>
        <fullName evidence="2">Uncharacterized protein</fullName>
    </submittedName>
</protein>
<comment type="caution">
    <text evidence="2">The sequence shown here is derived from an EMBL/GenBank/DDBJ whole genome shotgun (WGS) entry which is preliminary data.</text>
</comment>
<keyword evidence="3" id="KW-1185">Reference proteome</keyword>
<sequence>MILLIATAALYLLLWFACSQRRRIFMFVLFGLLCAAFLSFAIATGISYGDSRPFHGAWLLSAFLIPSVKQTYEKKGISPAESYSVFNGSHNNTVVYLEERSHSRKHWLNRKRWTHSSEIDPPHSTTIQFTQLF</sequence>
<gene>
    <name evidence="2" type="ORF">P879_04935</name>
</gene>
<name>A0A8T0DPG4_9TREM</name>
<reference evidence="2 3" key="1">
    <citation type="submission" date="2019-07" db="EMBL/GenBank/DDBJ databases">
        <title>Annotation for the trematode Paragonimus westermani.</title>
        <authorList>
            <person name="Choi Y.-J."/>
        </authorList>
    </citation>
    <scope>NUCLEOTIDE SEQUENCE [LARGE SCALE GENOMIC DNA]</scope>
    <source>
        <strain evidence="2">180907_Pwestermani</strain>
    </source>
</reference>
<evidence type="ECO:0000256" key="1">
    <source>
        <dbReference type="SAM" id="Phobius"/>
    </source>
</evidence>
<accession>A0A8T0DPG4</accession>
<keyword evidence="1" id="KW-1133">Transmembrane helix</keyword>
<evidence type="ECO:0000313" key="2">
    <source>
        <dbReference type="EMBL" id="KAF8568591.1"/>
    </source>
</evidence>
<dbReference type="EMBL" id="JTDF01002650">
    <property type="protein sequence ID" value="KAF8568591.1"/>
    <property type="molecule type" value="Genomic_DNA"/>
</dbReference>
<evidence type="ECO:0000313" key="3">
    <source>
        <dbReference type="Proteomes" id="UP000699462"/>
    </source>
</evidence>
<keyword evidence="1" id="KW-0812">Transmembrane</keyword>
<dbReference type="Proteomes" id="UP000699462">
    <property type="component" value="Unassembled WGS sequence"/>
</dbReference>
<dbReference type="OrthoDB" id="10380572at2759"/>
<proteinExistence type="predicted"/>
<feature type="transmembrane region" description="Helical" evidence="1">
    <location>
        <begin position="29"/>
        <end position="49"/>
    </location>
</feature>
<organism evidence="2 3">
    <name type="scientific">Paragonimus westermani</name>
    <dbReference type="NCBI Taxonomy" id="34504"/>
    <lineage>
        <taxon>Eukaryota</taxon>
        <taxon>Metazoa</taxon>
        <taxon>Spiralia</taxon>
        <taxon>Lophotrochozoa</taxon>
        <taxon>Platyhelminthes</taxon>
        <taxon>Trematoda</taxon>
        <taxon>Digenea</taxon>
        <taxon>Plagiorchiida</taxon>
        <taxon>Troglotremata</taxon>
        <taxon>Troglotrematidae</taxon>
        <taxon>Paragonimus</taxon>
    </lineage>
</organism>
<dbReference type="AlphaFoldDB" id="A0A8T0DPG4"/>